<dbReference type="AlphaFoldDB" id="A0A9W9LFF0"/>
<keyword evidence="3" id="KW-1185">Reference proteome</keyword>
<keyword evidence="1" id="KW-0732">Signal</keyword>
<proteinExistence type="predicted"/>
<dbReference type="OrthoDB" id="4303386at2759"/>
<comment type="caution">
    <text evidence="2">The sequence shown here is derived from an EMBL/GenBank/DDBJ whole genome shotgun (WGS) entry which is preliminary data.</text>
</comment>
<protein>
    <submittedName>
        <fullName evidence="2">Uncharacterized protein</fullName>
    </submittedName>
</protein>
<feature type="signal peptide" evidence="1">
    <location>
        <begin position="1"/>
        <end position="19"/>
    </location>
</feature>
<evidence type="ECO:0000313" key="3">
    <source>
        <dbReference type="Proteomes" id="UP001146351"/>
    </source>
</evidence>
<evidence type="ECO:0000256" key="1">
    <source>
        <dbReference type="SAM" id="SignalP"/>
    </source>
</evidence>
<reference evidence="2" key="2">
    <citation type="journal article" date="2023" name="IMA Fungus">
        <title>Comparative genomic study of the Penicillium genus elucidates a diverse pangenome and 15 lateral gene transfer events.</title>
        <authorList>
            <person name="Petersen C."/>
            <person name="Sorensen T."/>
            <person name="Nielsen M.R."/>
            <person name="Sondergaard T.E."/>
            <person name="Sorensen J.L."/>
            <person name="Fitzpatrick D.A."/>
            <person name="Frisvad J.C."/>
            <person name="Nielsen K.L."/>
        </authorList>
    </citation>
    <scope>NUCLEOTIDE SEQUENCE</scope>
    <source>
        <strain evidence="2">IBT 21917</strain>
    </source>
</reference>
<accession>A0A9W9LFF0</accession>
<name>A0A9W9LFF0_9EURO</name>
<dbReference type="Proteomes" id="UP001146351">
    <property type="component" value="Unassembled WGS sequence"/>
</dbReference>
<evidence type="ECO:0000313" key="2">
    <source>
        <dbReference type="EMBL" id="KAJ5152317.1"/>
    </source>
</evidence>
<reference evidence="2" key="1">
    <citation type="submission" date="2022-11" db="EMBL/GenBank/DDBJ databases">
        <authorList>
            <person name="Petersen C."/>
        </authorList>
    </citation>
    <scope>NUCLEOTIDE SEQUENCE</scope>
    <source>
        <strain evidence="2">IBT 21917</strain>
    </source>
</reference>
<sequence length="170" mass="18910">MYTSFLALLALAGSGLSNAQKVSSVQVQDFWTRRSEAAGYLQFAINDPDTGLSDNCNITWWVLLCCLSSGSRTTRAQLLILMPDRHPNKHDEDQPSFAPNNCTRRNFSFAFRYGLGNLEHFNLVLSTADQSQTAYRNIGPPQNDPNWKCSDESGQTTCVWQGPLTIAFPA</sequence>
<feature type="chain" id="PRO_5040890359" evidence="1">
    <location>
        <begin position="20"/>
        <end position="170"/>
    </location>
</feature>
<gene>
    <name evidence="2" type="ORF">N7492_010612</name>
</gene>
<dbReference type="EMBL" id="JAPQKO010000008">
    <property type="protein sequence ID" value="KAJ5152317.1"/>
    <property type="molecule type" value="Genomic_DNA"/>
</dbReference>
<organism evidence="2 3">
    <name type="scientific">Penicillium capsulatum</name>
    <dbReference type="NCBI Taxonomy" id="69766"/>
    <lineage>
        <taxon>Eukaryota</taxon>
        <taxon>Fungi</taxon>
        <taxon>Dikarya</taxon>
        <taxon>Ascomycota</taxon>
        <taxon>Pezizomycotina</taxon>
        <taxon>Eurotiomycetes</taxon>
        <taxon>Eurotiomycetidae</taxon>
        <taxon>Eurotiales</taxon>
        <taxon>Aspergillaceae</taxon>
        <taxon>Penicillium</taxon>
    </lineage>
</organism>